<keyword evidence="1" id="KW-0677">Repeat</keyword>
<feature type="domain" description="NB-ARC" evidence="5">
    <location>
        <begin position="171"/>
        <end position="343"/>
    </location>
</feature>
<accession>A0A6J1ICU0</accession>
<dbReference type="Pfam" id="PF18052">
    <property type="entry name" value="Rx_N"/>
    <property type="match status" value="1"/>
</dbReference>
<dbReference type="PRINTS" id="PR00364">
    <property type="entry name" value="DISEASERSIST"/>
</dbReference>
<protein>
    <submittedName>
        <fullName evidence="8">Disease resistance protein RGA3</fullName>
    </submittedName>
</protein>
<dbReference type="InterPro" id="IPR002182">
    <property type="entry name" value="NB-ARC"/>
</dbReference>
<evidence type="ECO:0000256" key="3">
    <source>
        <dbReference type="ARBA" id="ARBA00022821"/>
    </source>
</evidence>
<keyword evidence="3" id="KW-0611">Plant defense</keyword>
<dbReference type="FunFam" id="3.40.50.300:FF:001091">
    <property type="entry name" value="Probable disease resistance protein At1g61300"/>
    <property type="match status" value="1"/>
</dbReference>
<keyword evidence="2" id="KW-0547">Nucleotide-binding</keyword>
<dbReference type="Gene3D" id="1.10.8.430">
    <property type="entry name" value="Helical domain of apoptotic protease-activating factors"/>
    <property type="match status" value="1"/>
</dbReference>
<dbReference type="SUPFAM" id="SSF52540">
    <property type="entry name" value="P-loop containing nucleoside triphosphate hydrolases"/>
    <property type="match status" value="1"/>
</dbReference>
<evidence type="ECO:0000256" key="4">
    <source>
        <dbReference type="ARBA" id="ARBA00022840"/>
    </source>
</evidence>
<feature type="domain" description="Disease resistance N-terminal" evidence="6">
    <location>
        <begin position="9"/>
        <end position="95"/>
    </location>
</feature>
<dbReference type="KEGG" id="cmax:111471917"/>
<dbReference type="GO" id="GO:0043531">
    <property type="term" value="F:ADP binding"/>
    <property type="evidence" value="ECO:0007669"/>
    <property type="project" value="InterPro"/>
</dbReference>
<organism evidence="7 8">
    <name type="scientific">Cucurbita maxima</name>
    <name type="common">Pumpkin</name>
    <name type="synonym">Winter squash</name>
    <dbReference type="NCBI Taxonomy" id="3661"/>
    <lineage>
        <taxon>Eukaryota</taxon>
        <taxon>Viridiplantae</taxon>
        <taxon>Streptophyta</taxon>
        <taxon>Embryophyta</taxon>
        <taxon>Tracheophyta</taxon>
        <taxon>Spermatophyta</taxon>
        <taxon>Magnoliopsida</taxon>
        <taxon>eudicotyledons</taxon>
        <taxon>Gunneridae</taxon>
        <taxon>Pentapetalae</taxon>
        <taxon>rosids</taxon>
        <taxon>fabids</taxon>
        <taxon>Cucurbitales</taxon>
        <taxon>Cucurbitaceae</taxon>
        <taxon>Cucurbiteae</taxon>
        <taxon>Cucurbita</taxon>
    </lineage>
</organism>
<dbReference type="InterPro" id="IPR041118">
    <property type="entry name" value="Rx_N"/>
</dbReference>
<evidence type="ECO:0000313" key="7">
    <source>
        <dbReference type="Proteomes" id="UP000504608"/>
    </source>
</evidence>
<evidence type="ECO:0000256" key="2">
    <source>
        <dbReference type="ARBA" id="ARBA00022741"/>
    </source>
</evidence>
<dbReference type="InterPro" id="IPR027417">
    <property type="entry name" value="P-loop_NTPase"/>
</dbReference>
<reference evidence="8" key="1">
    <citation type="submission" date="2025-08" db="UniProtKB">
        <authorList>
            <consortium name="RefSeq"/>
        </authorList>
    </citation>
    <scope>IDENTIFICATION</scope>
    <source>
        <tissue evidence="8">Young leaves</tissue>
    </source>
</reference>
<name>A0A6J1ICU0_CUCMA</name>
<dbReference type="InterPro" id="IPR042197">
    <property type="entry name" value="Apaf_helical"/>
</dbReference>
<dbReference type="GeneID" id="111471917"/>
<evidence type="ECO:0000259" key="5">
    <source>
        <dbReference type="Pfam" id="PF00931"/>
    </source>
</evidence>
<keyword evidence="7" id="KW-1185">Reference proteome</keyword>
<evidence type="ECO:0000256" key="1">
    <source>
        <dbReference type="ARBA" id="ARBA00022737"/>
    </source>
</evidence>
<evidence type="ECO:0000259" key="6">
    <source>
        <dbReference type="Pfam" id="PF18052"/>
    </source>
</evidence>
<proteinExistence type="predicted"/>
<dbReference type="OrthoDB" id="2973320at2759"/>
<dbReference type="AlphaFoldDB" id="A0A6J1ICU0"/>
<dbReference type="PANTHER" id="PTHR36766:SF70">
    <property type="entry name" value="DISEASE RESISTANCE PROTEIN RGA4"/>
    <property type="match status" value="1"/>
</dbReference>
<dbReference type="PANTHER" id="PTHR36766">
    <property type="entry name" value="PLANT BROAD-SPECTRUM MILDEW RESISTANCE PROTEIN RPW8"/>
    <property type="match status" value="1"/>
</dbReference>
<sequence>MAEFLWTFAVQEVLKKTVKLAAEQISLAWGFEEELSKLKDSLLMAQAILRDVHRMNPDLDSVKLWVKNLEHIVFEADILLDELAYENIRRKVEIEKDLRVRNFFSFSKNFLAFRLKMANKTTSVAKKLDELVSTKSPLGCVAITSNEAEIDLNQVRETDSFLDEIEVIGRKSEVSNIVDKLLAFKNQETLVVLPIVGTGGLGKTTLVKEVFHHDMIRKSFDTFIWVCVSDPFKINKILRAIMGSLSPTFGGSDEREIILRELQNLLSVKKYFLVLDDVWNEEHILWNELRDCLLKINQNVGSAIVVTTRSDKVAEIMETNYRHHLRQLPDDHCWSLFEKCAFGSDLPIIPDIIRGQLVKKFGGIPLVVKVLGGMVKSCKNDDELQLTLENLARIELAKREEGGFATSGDETGKKRI</sequence>
<dbReference type="Proteomes" id="UP000504608">
    <property type="component" value="Unplaced"/>
</dbReference>
<keyword evidence="4" id="KW-0067">ATP-binding</keyword>
<dbReference type="Gene3D" id="1.20.5.4130">
    <property type="match status" value="1"/>
</dbReference>
<gene>
    <name evidence="8" type="primary">LOC111471917</name>
</gene>
<dbReference type="Gene3D" id="3.40.50.300">
    <property type="entry name" value="P-loop containing nucleotide triphosphate hydrolases"/>
    <property type="match status" value="1"/>
</dbReference>
<dbReference type="GO" id="GO:0005524">
    <property type="term" value="F:ATP binding"/>
    <property type="evidence" value="ECO:0007669"/>
    <property type="project" value="UniProtKB-KW"/>
</dbReference>
<dbReference type="GO" id="GO:0006952">
    <property type="term" value="P:defense response"/>
    <property type="evidence" value="ECO:0007669"/>
    <property type="project" value="UniProtKB-KW"/>
</dbReference>
<dbReference type="Pfam" id="PF00931">
    <property type="entry name" value="NB-ARC"/>
    <property type="match status" value="1"/>
</dbReference>
<dbReference type="RefSeq" id="XP_022973358.1">
    <property type="nucleotide sequence ID" value="XM_023117590.1"/>
</dbReference>
<evidence type="ECO:0000313" key="8">
    <source>
        <dbReference type="RefSeq" id="XP_022973358.1"/>
    </source>
</evidence>